<evidence type="ECO:0000256" key="6">
    <source>
        <dbReference type="ARBA" id="ARBA00049417"/>
    </source>
</evidence>
<evidence type="ECO:0000313" key="8">
    <source>
        <dbReference type="EMBL" id="MBC2397334.1"/>
    </source>
</evidence>
<dbReference type="CDD" id="cd00077">
    <property type="entry name" value="HDc"/>
    <property type="match status" value="1"/>
</dbReference>
<gene>
    <name evidence="8" type="ORF">HGG79_06025</name>
</gene>
<dbReference type="AlphaFoldDB" id="A0A923EAC8"/>
<dbReference type="InterPro" id="IPR003607">
    <property type="entry name" value="HD/PDEase_dom"/>
</dbReference>
<comment type="caution">
    <text evidence="8">The sequence shown here is derived from an EMBL/GenBank/DDBJ whole genome shotgun (WGS) entry which is preliminary data.</text>
</comment>
<dbReference type="SMART" id="SM00471">
    <property type="entry name" value="HDc"/>
    <property type="match status" value="1"/>
</dbReference>
<protein>
    <recommendedName>
        <fullName evidence="1">bis(5'-nucleosyl)-tetraphosphatase (symmetrical)</fullName>
        <ecNumber evidence="1">3.6.1.41</ecNumber>
    </recommendedName>
</protein>
<dbReference type="GO" id="GO:0008803">
    <property type="term" value="F:bis(5'-nucleosyl)-tetraphosphatase (symmetrical) activity"/>
    <property type="evidence" value="ECO:0007669"/>
    <property type="project" value="UniProtKB-EC"/>
</dbReference>
<dbReference type="PANTHER" id="PTHR35795:SF1">
    <property type="entry name" value="BIS(5'-NUCLEOSYL)-TETRAPHOSPHATASE, SYMMETRICAL"/>
    <property type="match status" value="1"/>
</dbReference>
<dbReference type="NCBIfam" id="TIGR00277">
    <property type="entry name" value="HDIG"/>
    <property type="match status" value="1"/>
</dbReference>
<feature type="domain" description="HD" evidence="7">
    <location>
        <begin position="19"/>
        <end position="134"/>
    </location>
</feature>
<dbReference type="RefSeq" id="WP_035144369.1">
    <property type="nucleotide sequence ID" value="NZ_JAAZWO010000005.1"/>
</dbReference>
<reference evidence="8 9" key="1">
    <citation type="submission" date="2020-04" db="EMBL/GenBank/DDBJ databases">
        <title>Genomic insights into acetone-butanol-ethanol (ABE) fermentation by sequencing solventogenic clostridia strains.</title>
        <authorList>
            <person name="Brown S."/>
        </authorList>
    </citation>
    <scope>NUCLEOTIDE SEQUENCE [LARGE SCALE GENOMIC DNA]</scope>
    <source>
        <strain evidence="8 9">DJ011</strain>
    </source>
</reference>
<dbReference type="PANTHER" id="PTHR35795">
    <property type="entry name" value="SLR1885 PROTEIN"/>
    <property type="match status" value="1"/>
</dbReference>
<evidence type="ECO:0000256" key="2">
    <source>
        <dbReference type="ARBA" id="ARBA00022723"/>
    </source>
</evidence>
<name>A0A923EAC8_CLOTT</name>
<evidence type="ECO:0000256" key="4">
    <source>
        <dbReference type="ARBA" id="ARBA00022801"/>
    </source>
</evidence>
<organism evidence="8 9">
    <name type="scientific">Clostridium tetanomorphum</name>
    <dbReference type="NCBI Taxonomy" id="1553"/>
    <lineage>
        <taxon>Bacteria</taxon>
        <taxon>Bacillati</taxon>
        <taxon>Bacillota</taxon>
        <taxon>Clostridia</taxon>
        <taxon>Eubacteriales</taxon>
        <taxon>Clostridiaceae</taxon>
        <taxon>Clostridium</taxon>
    </lineage>
</organism>
<dbReference type="EMBL" id="JAAZWO010000005">
    <property type="protein sequence ID" value="MBC2397334.1"/>
    <property type="molecule type" value="Genomic_DNA"/>
</dbReference>
<keyword evidence="4" id="KW-0378">Hydrolase</keyword>
<keyword evidence="3" id="KW-0547">Nucleotide-binding</keyword>
<sequence>MWSEEHIESYLKEKLESKRFLHSLSVRDTAVKMARHYGVDEYKARIAGLVHDCAKNIKGYELINIVKKHGYKVNEIYEESPQLLHGLVGAIIARDIMGIKDKEIFNAIAYHTTGRKNMTLLEKIIYLADYIEPLRKYPGVDELRKLSYDNIDKAIVKSFDITIKYVIERGQMLHLDTIEARNYLIKIVGE</sequence>
<dbReference type="SUPFAM" id="SSF109604">
    <property type="entry name" value="HD-domain/PDEase-like"/>
    <property type="match status" value="1"/>
</dbReference>
<evidence type="ECO:0000313" key="9">
    <source>
        <dbReference type="Proteomes" id="UP000563151"/>
    </source>
</evidence>
<dbReference type="GO" id="GO:0046872">
    <property type="term" value="F:metal ion binding"/>
    <property type="evidence" value="ECO:0007669"/>
    <property type="project" value="UniProtKB-KW"/>
</dbReference>
<dbReference type="Gene3D" id="1.10.3210.10">
    <property type="entry name" value="Hypothetical protein af1432"/>
    <property type="match status" value="1"/>
</dbReference>
<dbReference type="Pfam" id="PF01966">
    <property type="entry name" value="HD"/>
    <property type="match status" value="1"/>
</dbReference>
<keyword evidence="2" id="KW-0479">Metal-binding</keyword>
<keyword evidence="9" id="KW-1185">Reference proteome</keyword>
<dbReference type="PROSITE" id="PS51831">
    <property type="entry name" value="HD"/>
    <property type="match status" value="1"/>
</dbReference>
<dbReference type="EC" id="3.6.1.41" evidence="1"/>
<dbReference type="InterPro" id="IPR005249">
    <property type="entry name" value="YqeK"/>
</dbReference>
<keyword evidence="5" id="KW-0408">Iron</keyword>
<dbReference type="InterPro" id="IPR051094">
    <property type="entry name" value="Diverse_Catalytic_Enzymes"/>
</dbReference>
<proteinExistence type="predicted"/>
<dbReference type="Proteomes" id="UP000563151">
    <property type="component" value="Unassembled WGS sequence"/>
</dbReference>
<evidence type="ECO:0000259" key="7">
    <source>
        <dbReference type="PROSITE" id="PS51831"/>
    </source>
</evidence>
<dbReference type="InterPro" id="IPR006674">
    <property type="entry name" value="HD_domain"/>
</dbReference>
<comment type="catalytic activity">
    <reaction evidence="6">
        <text>P(1),P(4)-bis(5'-adenosyl) tetraphosphate + H2O = 2 ADP + 2 H(+)</text>
        <dbReference type="Rhea" id="RHEA:24252"/>
        <dbReference type="ChEBI" id="CHEBI:15377"/>
        <dbReference type="ChEBI" id="CHEBI:15378"/>
        <dbReference type="ChEBI" id="CHEBI:58141"/>
        <dbReference type="ChEBI" id="CHEBI:456216"/>
        <dbReference type="EC" id="3.6.1.41"/>
    </reaction>
</comment>
<accession>A0A923EAC8</accession>
<evidence type="ECO:0000256" key="5">
    <source>
        <dbReference type="ARBA" id="ARBA00023004"/>
    </source>
</evidence>
<dbReference type="NCBIfam" id="TIGR00488">
    <property type="entry name" value="bis(5'-nucleosyl)-tetraphosphatase (symmetrical) YqeK"/>
    <property type="match status" value="1"/>
</dbReference>
<dbReference type="InterPro" id="IPR006675">
    <property type="entry name" value="HDIG_dom"/>
</dbReference>
<dbReference type="GO" id="GO:0000166">
    <property type="term" value="F:nucleotide binding"/>
    <property type="evidence" value="ECO:0007669"/>
    <property type="project" value="UniProtKB-KW"/>
</dbReference>
<evidence type="ECO:0000256" key="1">
    <source>
        <dbReference type="ARBA" id="ARBA00012506"/>
    </source>
</evidence>
<evidence type="ECO:0000256" key="3">
    <source>
        <dbReference type="ARBA" id="ARBA00022741"/>
    </source>
</evidence>